<dbReference type="AlphaFoldDB" id="A0A3D8WXU8"/>
<evidence type="ECO:0000313" key="1">
    <source>
        <dbReference type="EMBL" id="RDZ11513.1"/>
    </source>
</evidence>
<protein>
    <submittedName>
        <fullName evidence="1">Uncharacterized protein</fullName>
    </submittedName>
</protein>
<dbReference type="RefSeq" id="WP_116076651.1">
    <property type="nucleotide sequence ID" value="NZ_CP187630.1"/>
</dbReference>
<dbReference type="Proteomes" id="UP000256519">
    <property type="component" value="Unassembled WGS sequence"/>
</dbReference>
<organism evidence="1 2">
    <name type="scientific">Priestia megaterium</name>
    <name type="common">Bacillus megaterium</name>
    <dbReference type="NCBI Taxonomy" id="1404"/>
    <lineage>
        <taxon>Bacteria</taxon>
        <taxon>Bacillati</taxon>
        <taxon>Bacillota</taxon>
        <taxon>Bacilli</taxon>
        <taxon>Bacillales</taxon>
        <taxon>Bacillaceae</taxon>
        <taxon>Priestia</taxon>
    </lineage>
</organism>
<accession>A0A3D8WXU8</accession>
<comment type="caution">
    <text evidence="1">The sequence shown here is derived from an EMBL/GenBank/DDBJ whole genome shotgun (WGS) entry which is preliminary data.</text>
</comment>
<sequence length="145" mass="17175">MKTATTIIQETWKESWETFYNEALGETQNNEEMSSEQITNRIEMLNHANQHIDTILNQFNELNTIFPFISEATDKLERFLKKEDRYDYQPAGFEMEITGHIKLSCDSLFDITSPMWIDCDVEFDNDYLSITLHEQDEELKVYLKS</sequence>
<name>A0A3D8WXU8_PRIMG</name>
<gene>
    <name evidence="1" type="ORF">C3744_20850</name>
</gene>
<dbReference type="EMBL" id="PQWM01000028">
    <property type="protein sequence ID" value="RDZ11513.1"/>
    <property type="molecule type" value="Genomic_DNA"/>
</dbReference>
<proteinExistence type="predicted"/>
<evidence type="ECO:0000313" key="2">
    <source>
        <dbReference type="Proteomes" id="UP000256519"/>
    </source>
</evidence>
<reference evidence="1" key="1">
    <citation type="journal article" date="2018" name="Appl. Environ. Microbiol.">
        <title>Antimicrobial susceptibility testing and tentative epidemiological cut-off values of five Bacillus species relevant for use as animal feed additives or for plant protection.</title>
        <authorList>
            <person name="Agerso Y."/>
            <person name="Stuer-Lauridsen B."/>
            <person name="Bjerre K."/>
            <person name="Jensen M.G."/>
            <person name="Johansen E."/>
            <person name="Bennedsen M."/>
            <person name="Brockmann E."/>
            <person name="Nielsen B."/>
        </authorList>
    </citation>
    <scope>NUCLEOTIDE SEQUENCE [LARGE SCALE GENOMIC DNA]</scope>
    <source>
        <strain evidence="1">CHCC20162</strain>
    </source>
</reference>